<feature type="non-terminal residue" evidence="1">
    <location>
        <position position="1"/>
    </location>
</feature>
<dbReference type="Proteomes" id="UP000742417">
    <property type="component" value="Unassembled WGS sequence"/>
</dbReference>
<dbReference type="EMBL" id="JAENJO010000002">
    <property type="protein sequence ID" value="KAG8204100.1"/>
    <property type="molecule type" value="Genomic_DNA"/>
</dbReference>
<organism evidence="1 2">
    <name type="scientific">Candida africana</name>
    <dbReference type="NCBI Taxonomy" id="241526"/>
    <lineage>
        <taxon>Eukaryota</taxon>
        <taxon>Fungi</taxon>
        <taxon>Dikarya</taxon>
        <taxon>Ascomycota</taxon>
        <taxon>Saccharomycotina</taxon>
        <taxon>Pichiomycetes</taxon>
        <taxon>Debaryomycetaceae</taxon>
        <taxon>Candida/Lodderomyces clade</taxon>
        <taxon>Candida</taxon>
    </lineage>
</organism>
<comment type="caution">
    <text evidence="1">The sequence shown here is derived from an EMBL/GenBank/DDBJ whole genome shotgun (WGS) entry which is preliminary data.</text>
</comment>
<proteinExistence type="predicted"/>
<protein>
    <submittedName>
        <fullName evidence="1">DSE1</fullName>
    </submittedName>
</protein>
<gene>
    <name evidence="1" type="primary">DSE1</name>
    <name evidence="1" type="ORF">GWM34_01263</name>
</gene>
<reference evidence="1" key="1">
    <citation type="submission" date="2020-12" db="EMBL/GenBank/DDBJ databases">
        <title>Draft Genome of Candida africana.</title>
        <authorList>
            <person name="Ayanbimpe G.M."/>
            <person name="Enweani I.B."/>
            <person name="Aguiyi J.C."/>
            <person name="Nnadi U.P."/>
            <person name="Izam Y."/>
            <person name="Ubani A."/>
            <person name="Ngene A.C."/>
        </authorList>
    </citation>
    <scope>NUCLEOTIDE SEQUENCE</scope>
    <source>
        <strain evidence="1">CEC4854</strain>
    </source>
</reference>
<evidence type="ECO:0000313" key="2">
    <source>
        <dbReference type="Proteomes" id="UP000742417"/>
    </source>
</evidence>
<name>A0ACB7FRX5_9ASCO</name>
<accession>A0ACB7FRX5</accession>
<sequence>MTDYYEPTFLFRQNAIKRFSPSLSPISSVESLSLVNSNSISNNGTTTTTTTTTSSIYQNASNSSWLLNPYNVKDTAILNQSCCLNRTNVKSNYWKIPDESMNLTSMSINKNQGGNPILAISSGKSESNLFIYELNLFNNHLIHHHTISLPNIHAMKWINNTRYLVTGNNKGYAHLVSTPKLATHDVFNTNSNGDFDYDDDDEDDNNSAEICKRFNHRKHLKQNQLENTISTPIKHLNFLNNHENLLSIYNDYLFYWDIKGCHQQTRPSPISISTVSGIKNFDVLENNHTSTNTSNANTVAICGLFGVSLFDLRDCQFNIPNSNTTQIHDKTQSSYRKLSANIVKWNSMNTNILAAGHGDGVIRLWDIRKQDSYIAELYGHNDYSITTSMEWNNNDLFTGSKDGNIIHWDLSNISKDSQWKENDNTKLPISCGLKEGFNSIEFNGKANKLETKLDQYQCGTILPASNSSIVAMCSTTTTTSSNDHDDEEIKILSIDSSSFLGVHNKVSESINVNINTNKLYYTEEDIQLLLQSQLNNNNITSSSATGSNDTLISFGNNVSQDSLVKPLTISRKPTTTIKNNNNTTTTRPTNTHTHSASIDESIVSVHNVSNDTLVNSPTRFNICESEDEFTFNYVKNNTNNEDQRQSDNRNSSFSSVSSQQTQLNDSVESLSTVVTDVENEVNRQEHKYLSLLLPVKDTSTTTTTTKDNNTNSDQAVTNTPIISI</sequence>
<keyword evidence="2" id="KW-1185">Reference proteome</keyword>
<evidence type="ECO:0000313" key="1">
    <source>
        <dbReference type="EMBL" id="KAG8204100.1"/>
    </source>
</evidence>